<reference evidence="3 4" key="1">
    <citation type="submission" date="2013-08" db="EMBL/GenBank/DDBJ databases">
        <authorList>
            <person name="Weinstock G."/>
            <person name="Sodergren E."/>
            <person name="Wylie T."/>
            <person name="Fulton L."/>
            <person name="Fulton R."/>
            <person name="Fronick C."/>
            <person name="O'Laughlin M."/>
            <person name="Godfrey J."/>
            <person name="Miner T."/>
            <person name="Herter B."/>
            <person name="Appelbaum E."/>
            <person name="Cordes M."/>
            <person name="Lek S."/>
            <person name="Wollam A."/>
            <person name="Pepin K.H."/>
            <person name="Palsikar V.B."/>
            <person name="Mitreva M."/>
            <person name="Wilson R.K."/>
        </authorList>
    </citation>
    <scope>NUCLEOTIDE SEQUENCE [LARGE SCALE GENOMIC DNA]</scope>
    <source>
        <strain evidence="3 4">ATCC BAA-474</strain>
    </source>
</reference>
<dbReference type="PATRIC" id="fig|1319815.3.peg.1740"/>
<dbReference type="SUPFAM" id="SSF53474">
    <property type="entry name" value="alpha/beta-Hydrolases"/>
    <property type="match status" value="1"/>
</dbReference>
<keyword evidence="1" id="KW-0378">Hydrolase</keyword>
<accession>U7V9X0</accession>
<dbReference type="InterPro" id="IPR029058">
    <property type="entry name" value="AB_hydrolase_fold"/>
</dbReference>
<proteinExistence type="predicted"/>
<dbReference type="GO" id="GO:0016787">
    <property type="term" value="F:hydrolase activity"/>
    <property type="evidence" value="ECO:0007669"/>
    <property type="project" value="UniProtKB-KW"/>
</dbReference>
<dbReference type="EMBL" id="AXZF01000068">
    <property type="protein sequence ID" value="ERT68286.1"/>
    <property type="molecule type" value="Genomic_DNA"/>
</dbReference>
<dbReference type="Gene3D" id="3.40.50.1820">
    <property type="entry name" value="alpha/beta hydrolase"/>
    <property type="match status" value="1"/>
</dbReference>
<evidence type="ECO:0000313" key="4">
    <source>
        <dbReference type="Proteomes" id="UP000017081"/>
    </source>
</evidence>
<evidence type="ECO:0000313" key="3">
    <source>
        <dbReference type="EMBL" id="ERT68286.1"/>
    </source>
</evidence>
<feature type="domain" description="BD-FAE-like" evidence="2">
    <location>
        <begin position="46"/>
        <end position="263"/>
    </location>
</feature>
<organism evidence="3 4">
    <name type="scientific">Cetobacterium somerae ATCC BAA-474</name>
    <dbReference type="NCBI Taxonomy" id="1319815"/>
    <lineage>
        <taxon>Bacteria</taxon>
        <taxon>Fusobacteriati</taxon>
        <taxon>Fusobacteriota</taxon>
        <taxon>Fusobacteriia</taxon>
        <taxon>Fusobacteriales</taxon>
        <taxon>Fusobacteriaceae</taxon>
        <taxon>Cetobacterium</taxon>
    </lineage>
</organism>
<evidence type="ECO:0000259" key="2">
    <source>
        <dbReference type="Pfam" id="PF20434"/>
    </source>
</evidence>
<dbReference type="PANTHER" id="PTHR48081">
    <property type="entry name" value="AB HYDROLASE SUPERFAMILY PROTEIN C4A8.06C"/>
    <property type="match status" value="1"/>
</dbReference>
<dbReference type="Pfam" id="PF20434">
    <property type="entry name" value="BD-FAE"/>
    <property type="match status" value="1"/>
</dbReference>
<keyword evidence="4" id="KW-1185">Reference proteome</keyword>
<evidence type="ECO:0000256" key="1">
    <source>
        <dbReference type="ARBA" id="ARBA00022801"/>
    </source>
</evidence>
<dbReference type="PANTHER" id="PTHR48081:SF13">
    <property type="entry name" value="ALPHA_BETA HYDROLASE"/>
    <property type="match status" value="1"/>
</dbReference>
<gene>
    <name evidence="3" type="ORF">HMPREF0202_01801</name>
</gene>
<dbReference type="eggNOG" id="COG0657">
    <property type="taxonomic scope" value="Bacteria"/>
</dbReference>
<sequence length="303" mass="33705">MEVTHMNKKKSIVLDFPLTKYQVLEYPDITFFQPKGTLNNIFNLKLDLLKPNDDKIFPLVVFVTGGGFFLAPKYNYLQQRIALAEAGFIVASIEYRVIPQGKFPDALVDVKNAIRFLKANASKFGIDKEKVVIMGESAGGYLAALTATTNNCEEFEIGENLNESSSVQAAIDIYGLSDLTKVGDDFSKEVQEAHASPASPEAIFINGLSLFSKGGSIEDNLDLAQKANPLNYVSENTPPFLLMHGDKDSLVSPNQTEILFEALLENSIDAHRYIVKNANHADKYWYQPEIITIIIEFLNKTLK</sequence>
<name>U7V9X0_9FUSO</name>
<dbReference type="AlphaFoldDB" id="U7V9X0"/>
<protein>
    <recommendedName>
        <fullName evidence="2">BD-FAE-like domain-containing protein</fullName>
    </recommendedName>
</protein>
<dbReference type="Proteomes" id="UP000017081">
    <property type="component" value="Unassembled WGS sequence"/>
</dbReference>
<dbReference type="STRING" id="1319815.HMPREF0202_01801"/>
<dbReference type="InterPro" id="IPR049492">
    <property type="entry name" value="BD-FAE-like_dom"/>
</dbReference>
<comment type="caution">
    <text evidence="3">The sequence shown here is derived from an EMBL/GenBank/DDBJ whole genome shotgun (WGS) entry which is preliminary data.</text>
</comment>
<dbReference type="InterPro" id="IPR050300">
    <property type="entry name" value="GDXG_lipolytic_enzyme"/>
</dbReference>
<dbReference type="HOGENOM" id="CLU_012494_4_0_0"/>